<dbReference type="EMBL" id="DVLL01000016">
    <property type="protein sequence ID" value="HIT58918.1"/>
    <property type="molecule type" value="Genomic_DNA"/>
</dbReference>
<reference evidence="1" key="1">
    <citation type="submission" date="2020-10" db="EMBL/GenBank/DDBJ databases">
        <authorList>
            <person name="Gilroy R."/>
        </authorList>
    </citation>
    <scope>NUCLEOTIDE SEQUENCE</scope>
    <source>
        <strain evidence="1">CHK33-4379</strain>
    </source>
</reference>
<gene>
    <name evidence="1" type="ORF">IAC39_04325</name>
</gene>
<evidence type="ECO:0000313" key="2">
    <source>
        <dbReference type="Proteomes" id="UP000824136"/>
    </source>
</evidence>
<name>A0A9D1GT38_9FIRM</name>
<dbReference type="AlphaFoldDB" id="A0A9D1GT38"/>
<evidence type="ECO:0000313" key="1">
    <source>
        <dbReference type="EMBL" id="HIT58918.1"/>
    </source>
</evidence>
<sequence length="76" mass="8396">MKKRKSVVVIAAILALAVLLTPVRVNLKDGGSVRYKSLAYEVTKIHRLSPAIDGVKPYIDGIEVKIFGITVYRKTN</sequence>
<organism evidence="1 2">
    <name type="scientific">Candidatus Faeciplasma pullistercoris</name>
    <dbReference type="NCBI Taxonomy" id="2840800"/>
    <lineage>
        <taxon>Bacteria</taxon>
        <taxon>Bacillati</taxon>
        <taxon>Bacillota</taxon>
        <taxon>Clostridia</taxon>
        <taxon>Eubacteriales</taxon>
        <taxon>Oscillospiraceae</taxon>
        <taxon>Oscillospiraceae incertae sedis</taxon>
        <taxon>Candidatus Faeciplasma</taxon>
    </lineage>
</organism>
<protein>
    <submittedName>
        <fullName evidence="1">Uncharacterized protein</fullName>
    </submittedName>
</protein>
<proteinExistence type="predicted"/>
<accession>A0A9D1GT38</accession>
<reference evidence="1" key="2">
    <citation type="journal article" date="2021" name="PeerJ">
        <title>Extensive microbial diversity within the chicken gut microbiome revealed by metagenomics and culture.</title>
        <authorList>
            <person name="Gilroy R."/>
            <person name="Ravi A."/>
            <person name="Getino M."/>
            <person name="Pursley I."/>
            <person name="Horton D.L."/>
            <person name="Alikhan N.F."/>
            <person name="Baker D."/>
            <person name="Gharbi K."/>
            <person name="Hall N."/>
            <person name="Watson M."/>
            <person name="Adriaenssens E.M."/>
            <person name="Foster-Nyarko E."/>
            <person name="Jarju S."/>
            <person name="Secka A."/>
            <person name="Antonio M."/>
            <person name="Oren A."/>
            <person name="Chaudhuri R.R."/>
            <person name="La Ragione R."/>
            <person name="Hildebrand F."/>
            <person name="Pallen M.J."/>
        </authorList>
    </citation>
    <scope>NUCLEOTIDE SEQUENCE</scope>
    <source>
        <strain evidence="1">CHK33-4379</strain>
    </source>
</reference>
<comment type="caution">
    <text evidence="1">The sequence shown here is derived from an EMBL/GenBank/DDBJ whole genome shotgun (WGS) entry which is preliminary data.</text>
</comment>
<dbReference type="Proteomes" id="UP000824136">
    <property type="component" value="Unassembled WGS sequence"/>
</dbReference>